<dbReference type="SUPFAM" id="SSF51735">
    <property type="entry name" value="NAD(P)-binding Rossmann-fold domains"/>
    <property type="match status" value="1"/>
</dbReference>
<keyword evidence="3" id="KW-0633">Potassium transport</keyword>
<comment type="catalytic activity">
    <reaction evidence="11">
        <text>K(+)(in) = K(+)(out)</text>
        <dbReference type="Rhea" id="RHEA:29463"/>
        <dbReference type="ChEBI" id="CHEBI:29103"/>
    </reaction>
</comment>
<evidence type="ECO:0000256" key="1">
    <source>
        <dbReference type="ARBA" id="ARBA00004651"/>
    </source>
</evidence>
<feature type="transmembrane region" description="Helical" evidence="12">
    <location>
        <begin position="20"/>
        <end position="39"/>
    </location>
</feature>
<evidence type="ECO:0000256" key="8">
    <source>
        <dbReference type="ARBA" id="ARBA00023065"/>
    </source>
</evidence>
<evidence type="ECO:0000313" key="15">
    <source>
        <dbReference type="Proteomes" id="UP001597079"/>
    </source>
</evidence>
<dbReference type="GO" id="GO:0034220">
    <property type="term" value="P:monoatomic ion transmembrane transport"/>
    <property type="evidence" value="ECO:0007669"/>
    <property type="project" value="UniProtKB-KW"/>
</dbReference>
<dbReference type="Pfam" id="PF22614">
    <property type="entry name" value="Slo-like_RCK"/>
    <property type="match status" value="1"/>
</dbReference>
<evidence type="ECO:0000256" key="6">
    <source>
        <dbReference type="ARBA" id="ARBA00022958"/>
    </source>
</evidence>
<protein>
    <submittedName>
        <fullName evidence="14">Potassium channel family protein</fullName>
    </submittedName>
</protein>
<evidence type="ECO:0000256" key="10">
    <source>
        <dbReference type="ARBA" id="ARBA00023303"/>
    </source>
</evidence>
<keyword evidence="4 12" id="KW-0812">Transmembrane</keyword>
<evidence type="ECO:0000256" key="9">
    <source>
        <dbReference type="ARBA" id="ARBA00023136"/>
    </source>
</evidence>
<keyword evidence="10 14" id="KW-0407">Ion channel</keyword>
<dbReference type="SUPFAM" id="SSF81324">
    <property type="entry name" value="Voltage-gated potassium channels"/>
    <property type="match status" value="1"/>
</dbReference>
<keyword evidence="6" id="KW-0630">Potassium</keyword>
<dbReference type="EMBL" id="JBHUCX010000002">
    <property type="protein sequence ID" value="MFD1673214.1"/>
    <property type="molecule type" value="Genomic_DNA"/>
</dbReference>
<dbReference type="Gene3D" id="3.40.50.720">
    <property type="entry name" value="NAD(P)-binding Rossmann-like Domain"/>
    <property type="match status" value="1"/>
</dbReference>
<keyword evidence="8" id="KW-0406">Ion transport</keyword>
<dbReference type="InterPro" id="IPR047871">
    <property type="entry name" value="K_chnl_Slo-like"/>
</dbReference>
<gene>
    <name evidence="14" type="ORF">ACFSB2_00575</name>
</gene>
<dbReference type="PANTHER" id="PTHR10027">
    <property type="entry name" value="CALCIUM-ACTIVATED POTASSIUM CHANNEL ALPHA CHAIN"/>
    <property type="match status" value="1"/>
</dbReference>
<keyword evidence="7 12" id="KW-1133">Transmembrane helix</keyword>
<evidence type="ECO:0000256" key="11">
    <source>
        <dbReference type="ARBA" id="ARBA00034430"/>
    </source>
</evidence>
<feature type="transmembrane region" description="Helical" evidence="12">
    <location>
        <begin position="51"/>
        <end position="68"/>
    </location>
</feature>
<organism evidence="14 15">
    <name type="scientific">Alicyclobacillus fodiniaquatilis</name>
    <dbReference type="NCBI Taxonomy" id="1661150"/>
    <lineage>
        <taxon>Bacteria</taxon>
        <taxon>Bacillati</taxon>
        <taxon>Bacillota</taxon>
        <taxon>Bacilli</taxon>
        <taxon>Bacillales</taxon>
        <taxon>Alicyclobacillaceae</taxon>
        <taxon>Alicyclobacillus</taxon>
    </lineage>
</organism>
<evidence type="ECO:0000313" key="14">
    <source>
        <dbReference type="EMBL" id="MFD1673214.1"/>
    </source>
</evidence>
<keyword evidence="15" id="KW-1185">Reference proteome</keyword>
<dbReference type="InterPro" id="IPR036291">
    <property type="entry name" value="NAD(P)-bd_dom_sf"/>
</dbReference>
<proteinExistence type="predicted"/>
<dbReference type="Gene3D" id="1.10.287.70">
    <property type="match status" value="1"/>
</dbReference>
<dbReference type="InterPro" id="IPR003148">
    <property type="entry name" value="RCK_N"/>
</dbReference>
<evidence type="ECO:0000256" key="7">
    <source>
        <dbReference type="ARBA" id="ARBA00022989"/>
    </source>
</evidence>
<dbReference type="RefSeq" id="WP_377940562.1">
    <property type="nucleotide sequence ID" value="NZ_JBHUCX010000002.1"/>
</dbReference>
<feature type="transmembrane region" description="Helical" evidence="12">
    <location>
        <begin position="80"/>
        <end position="106"/>
    </location>
</feature>
<evidence type="ECO:0000256" key="3">
    <source>
        <dbReference type="ARBA" id="ARBA00022538"/>
    </source>
</evidence>
<feature type="domain" description="RCK N-terminal" evidence="13">
    <location>
        <begin position="122"/>
        <end position="245"/>
    </location>
</feature>
<sequence length="342" mass="38772">MFIFYMLKRLRQSVRHYLLFPRIFVAMTLVILISGYLVYHFEDGKSPYFHTWWDGIWFAIITSATVGYGDKYPVTVPGQLVTIALILIGGSLLAVLLANIGGRFALQISRKERGLLPAHLYRNHVVICHWNKQAKAAIRDYYRAHRKMRFVLIDNYIEENPIPEYDVHFIRGNFSEDEVLIKANVRHAKAVLIFGDKRIDESTADAKALKAVLAIKYLNPDVYTIVECLSGDVRALERVGADEVIDTGEINGRLLVQSSLSVGVSNVLKELLIHESGNEFYETMVPDKYLGQSFGEVAVDMRRLGKNLIALGGKETILNPAPDMRIEQEHTLIYIGRGELSF</sequence>
<evidence type="ECO:0000256" key="4">
    <source>
        <dbReference type="ARBA" id="ARBA00022692"/>
    </source>
</evidence>
<name>A0ABW4JA46_9BACL</name>
<accession>A0ABW4JA46</accession>
<keyword evidence="5" id="KW-0631">Potassium channel</keyword>
<evidence type="ECO:0000259" key="13">
    <source>
        <dbReference type="PROSITE" id="PS51201"/>
    </source>
</evidence>
<dbReference type="Proteomes" id="UP001597079">
    <property type="component" value="Unassembled WGS sequence"/>
</dbReference>
<dbReference type="PANTHER" id="PTHR10027:SF10">
    <property type="entry name" value="SLOWPOKE 2, ISOFORM D"/>
    <property type="match status" value="1"/>
</dbReference>
<dbReference type="PROSITE" id="PS51201">
    <property type="entry name" value="RCK_N"/>
    <property type="match status" value="1"/>
</dbReference>
<comment type="caution">
    <text evidence="14">The sequence shown here is derived from an EMBL/GenBank/DDBJ whole genome shotgun (WGS) entry which is preliminary data.</text>
</comment>
<keyword evidence="9 12" id="KW-0472">Membrane</keyword>
<comment type="subcellular location">
    <subcellularLocation>
        <location evidence="1">Cell membrane</location>
        <topology evidence="1">Multi-pass membrane protein</topology>
    </subcellularLocation>
</comment>
<dbReference type="Pfam" id="PF07885">
    <property type="entry name" value="Ion_trans_2"/>
    <property type="match status" value="1"/>
</dbReference>
<reference evidence="15" key="1">
    <citation type="journal article" date="2019" name="Int. J. Syst. Evol. Microbiol.">
        <title>The Global Catalogue of Microorganisms (GCM) 10K type strain sequencing project: providing services to taxonomists for standard genome sequencing and annotation.</title>
        <authorList>
            <consortium name="The Broad Institute Genomics Platform"/>
            <consortium name="The Broad Institute Genome Sequencing Center for Infectious Disease"/>
            <person name="Wu L."/>
            <person name="Ma J."/>
        </authorList>
    </citation>
    <scope>NUCLEOTIDE SEQUENCE [LARGE SCALE GENOMIC DNA]</scope>
    <source>
        <strain evidence="15">CGMCC 1.12286</strain>
    </source>
</reference>
<keyword evidence="2" id="KW-0813">Transport</keyword>
<evidence type="ECO:0000256" key="12">
    <source>
        <dbReference type="SAM" id="Phobius"/>
    </source>
</evidence>
<evidence type="ECO:0000256" key="5">
    <source>
        <dbReference type="ARBA" id="ARBA00022826"/>
    </source>
</evidence>
<dbReference type="InterPro" id="IPR013099">
    <property type="entry name" value="K_chnl_dom"/>
</dbReference>
<evidence type="ECO:0000256" key="2">
    <source>
        <dbReference type="ARBA" id="ARBA00022448"/>
    </source>
</evidence>